<dbReference type="eggNOG" id="COG1541">
    <property type="taxonomic scope" value="Bacteria"/>
</dbReference>
<name>E6X1A1_NITSE</name>
<proteinExistence type="predicted"/>
<dbReference type="InterPro" id="IPR053158">
    <property type="entry name" value="CapK_Type1_Caps_Biosynth"/>
</dbReference>
<protein>
    <submittedName>
        <fullName evidence="1">AMP-dependent synthetase and ligase</fullName>
    </submittedName>
</protein>
<dbReference type="KEGG" id="nsa:Nitsa_1717"/>
<dbReference type="EMBL" id="CP002452">
    <property type="protein sequence ID" value="ADV46963.1"/>
    <property type="molecule type" value="Genomic_DNA"/>
</dbReference>
<reference evidence="2" key="2">
    <citation type="submission" date="2011-01" db="EMBL/GenBank/DDBJ databases">
        <title>The complete genome of Nitratifractor salsuginis DSM 16511.</title>
        <authorList>
            <consortium name="US DOE Joint Genome Institute (JGI-PGF)"/>
            <person name="Lucas S."/>
            <person name="Copeland A."/>
            <person name="Lapidus A."/>
            <person name="Bruce D."/>
            <person name="Goodwin L."/>
            <person name="Pitluck S."/>
            <person name="Kyrpides N."/>
            <person name="Mavromatis K."/>
            <person name="Ivanova N."/>
            <person name="Mikhailova N."/>
            <person name="Zeytun A."/>
            <person name="Detter J.C."/>
            <person name="Tapia R."/>
            <person name="Han C."/>
            <person name="Land M."/>
            <person name="Hauser L."/>
            <person name="Markowitz V."/>
            <person name="Cheng J.-F."/>
            <person name="Hugenholtz P."/>
            <person name="Woyke T."/>
            <person name="Wu D."/>
            <person name="Tindall B."/>
            <person name="Schuetze A."/>
            <person name="Brambilla E."/>
            <person name="Klenk H.-P."/>
            <person name="Eisen J.A."/>
        </authorList>
    </citation>
    <scope>NUCLEOTIDE SEQUENCE [LARGE SCALE GENOMIC DNA]</scope>
    <source>
        <strain evidence="2">DSM 16511 / JCM 12458 / E9I37-1</strain>
    </source>
</reference>
<dbReference type="SUPFAM" id="SSF56801">
    <property type="entry name" value="Acetyl-CoA synthetase-like"/>
    <property type="match status" value="1"/>
</dbReference>
<dbReference type="STRING" id="749222.Nitsa_1717"/>
<gene>
    <name evidence="1" type="ordered locus">Nitsa_1717</name>
</gene>
<accession>E6X1A1</accession>
<dbReference type="Proteomes" id="UP000008633">
    <property type="component" value="Chromosome"/>
</dbReference>
<reference evidence="1 2" key="1">
    <citation type="journal article" date="2011" name="Stand. Genomic Sci.">
        <title>Complete genome sequence of Nitratifractor salsuginis type strain (E9I37-1).</title>
        <authorList>
            <person name="Anderson I."/>
            <person name="Sikorski J."/>
            <person name="Zeytun A."/>
            <person name="Nolan M."/>
            <person name="Lapidus A."/>
            <person name="Lucas S."/>
            <person name="Hammon N."/>
            <person name="Deshpande S."/>
            <person name="Cheng J.F."/>
            <person name="Tapia R."/>
            <person name="Han C."/>
            <person name="Goodwin L."/>
            <person name="Pitluck S."/>
            <person name="Liolios K."/>
            <person name="Pagani I."/>
            <person name="Ivanova N."/>
            <person name="Huntemann M."/>
            <person name="Mavromatis K."/>
            <person name="Ovchinikova G."/>
            <person name="Pati A."/>
            <person name="Chen A."/>
            <person name="Palaniappan K."/>
            <person name="Land M."/>
            <person name="Hauser L."/>
            <person name="Brambilla E.M."/>
            <person name="Ngatchou-Djao O.D."/>
            <person name="Rohde M."/>
            <person name="Tindall B.J."/>
            <person name="Goker M."/>
            <person name="Detter J.C."/>
            <person name="Woyke T."/>
            <person name="Bristow J."/>
            <person name="Eisen J.A."/>
            <person name="Markowitz V."/>
            <person name="Hugenholtz P."/>
            <person name="Klenk H.P."/>
            <person name="Kyrpides N.C."/>
        </authorList>
    </citation>
    <scope>NUCLEOTIDE SEQUENCE [LARGE SCALE GENOMIC DNA]</scope>
    <source>
        <strain evidence="2">DSM 16511 / JCM 12458 / E9I37-1</strain>
    </source>
</reference>
<dbReference type="GO" id="GO:0016874">
    <property type="term" value="F:ligase activity"/>
    <property type="evidence" value="ECO:0007669"/>
    <property type="project" value="UniProtKB-KW"/>
</dbReference>
<dbReference type="InterPro" id="IPR042099">
    <property type="entry name" value="ANL_N_sf"/>
</dbReference>
<evidence type="ECO:0000313" key="1">
    <source>
        <dbReference type="EMBL" id="ADV46963.1"/>
    </source>
</evidence>
<sequence>MSLFELIYKWRYYNIDTIVKEIEMLRSLPKEDFLQWQEKKKWEIAQYLYDNNTFYRDYVGDVFPEKWEELPIITKSDLQIDLDRLISKPYNIKNLYINNTSGSSGHPLTFTKSYYTQARVWAYKKYFLAQHGLTLSSKEARFYGMPKSFKGKIIQKTKDFILNRNRFVVFEFSDEIFEEWIKRFKRIAFEYIYGYTSAIVLFSRYLIKKRLILKEICPTLKLVIVTSETCSVEDKAIIKKATGVKVRNEYGSAEAGIFGFECDRGHIHLLEENLYFETNDRNELLVTDLSNKSFPMIRYNIGDIASLENQKCTCGNRNRYISKLEGRTNDVALLPSGKQSPGLTFYYVSRALLESSGVLKEFIIRQTALDTFEFDVVSDKKISQKDIEELEYSVAEYLEPGLKIIVNQVDKINRPSSGKIKHFYSEINRKLDSK</sequence>
<dbReference type="PANTHER" id="PTHR36932:SF1">
    <property type="entry name" value="CAPSULAR POLYSACCHARIDE BIOSYNTHESIS PROTEIN"/>
    <property type="match status" value="1"/>
</dbReference>
<dbReference type="AlphaFoldDB" id="E6X1A1"/>
<evidence type="ECO:0000313" key="2">
    <source>
        <dbReference type="Proteomes" id="UP000008633"/>
    </source>
</evidence>
<dbReference type="PANTHER" id="PTHR36932">
    <property type="entry name" value="CAPSULAR POLYSACCHARIDE BIOSYNTHESIS PROTEIN"/>
    <property type="match status" value="1"/>
</dbReference>
<keyword evidence="2" id="KW-1185">Reference proteome</keyword>
<dbReference type="HOGENOM" id="CLU_035301_5_0_7"/>
<keyword evidence="1" id="KW-0436">Ligase</keyword>
<dbReference type="Gene3D" id="3.40.50.12780">
    <property type="entry name" value="N-terminal domain of ligase-like"/>
    <property type="match status" value="1"/>
</dbReference>
<organism evidence="1 2">
    <name type="scientific">Nitratifractor salsuginis (strain DSM 16511 / JCM 12458 / E9I37-1)</name>
    <dbReference type="NCBI Taxonomy" id="749222"/>
    <lineage>
        <taxon>Bacteria</taxon>
        <taxon>Pseudomonadati</taxon>
        <taxon>Campylobacterota</taxon>
        <taxon>Epsilonproteobacteria</taxon>
        <taxon>Campylobacterales</taxon>
        <taxon>Sulfurovaceae</taxon>
        <taxon>Nitratifractor</taxon>
    </lineage>
</organism>